<dbReference type="AlphaFoldDB" id="A0AAV7FI01"/>
<feature type="compositionally biased region" description="Basic and acidic residues" evidence="3">
    <location>
        <begin position="1122"/>
        <end position="1154"/>
    </location>
</feature>
<comment type="caution">
    <text evidence="5">The sequence shown here is derived from an EMBL/GenBank/DDBJ whole genome shotgun (WGS) entry which is preliminary data.</text>
</comment>
<dbReference type="Pfam" id="PF12854">
    <property type="entry name" value="PPR_1"/>
    <property type="match status" value="1"/>
</dbReference>
<evidence type="ECO:0000259" key="4">
    <source>
        <dbReference type="Pfam" id="PF14432"/>
    </source>
</evidence>
<dbReference type="GO" id="GO:0008270">
    <property type="term" value="F:zinc ion binding"/>
    <property type="evidence" value="ECO:0007669"/>
    <property type="project" value="InterPro"/>
</dbReference>
<keyword evidence="1" id="KW-0677">Repeat</keyword>
<proteinExistence type="predicted"/>
<dbReference type="Pfam" id="PF20431">
    <property type="entry name" value="E_motif"/>
    <property type="match status" value="1"/>
</dbReference>
<dbReference type="Pfam" id="PF02458">
    <property type="entry name" value="Transferase"/>
    <property type="match status" value="1"/>
</dbReference>
<dbReference type="NCBIfam" id="TIGR00756">
    <property type="entry name" value="PPR"/>
    <property type="match status" value="9"/>
</dbReference>
<evidence type="ECO:0000256" key="1">
    <source>
        <dbReference type="ARBA" id="ARBA00022737"/>
    </source>
</evidence>
<dbReference type="FunFam" id="1.25.40.10:FF:000125">
    <property type="entry name" value="Pentatricopeptide repeat-containing protein"/>
    <property type="match status" value="2"/>
</dbReference>
<dbReference type="GO" id="GO:0048731">
    <property type="term" value="P:system development"/>
    <property type="evidence" value="ECO:0007669"/>
    <property type="project" value="UniProtKB-ARBA"/>
</dbReference>
<feature type="domain" description="DYW" evidence="4">
    <location>
        <begin position="613"/>
        <end position="690"/>
    </location>
</feature>
<feature type="compositionally biased region" description="Basic and acidic residues" evidence="3">
    <location>
        <begin position="1078"/>
        <end position="1113"/>
    </location>
</feature>
<dbReference type="FunFam" id="1.25.40.10:FF:001506">
    <property type="entry name" value="Os03g0317100 protein"/>
    <property type="match status" value="1"/>
</dbReference>
<feature type="repeat" description="PPR" evidence="2">
    <location>
        <begin position="397"/>
        <end position="431"/>
    </location>
</feature>
<evidence type="ECO:0000313" key="5">
    <source>
        <dbReference type="EMBL" id="KAG9459873.1"/>
    </source>
</evidence>
<feature type="region of interest" description="Disordered" evidence="3">
    <location>
        <begin position="1001"/>
        <end position="1025"/>
    </location>
</feature>
<dbReference type="GO" id="GO:0003723">
    <property type="term" value="F:RNA binding"/>
    <property type="evidence" value="ECO:0007669"/>
    <property type="project" value="InterPro"/>
</dbReference>
<dbReference type="InterPro" id="IPR046960">
    <property type="entry name" value="PPR_At4g14850-like_plant"/>
</dbReference>
<dbReference type="EMBL" id="JAINDJ010000002">
    <property type="protein sequence ID" value="KAG9459873.1"/>
    <property type="molecule type" value="Genomic_DNA"/>
</dbReference>
<dbReference type="InterPro" id="IPR002885">
    <property type="entry name" value="PPR_rpt"/>
</dbReference>
<feature type="compositionally biased region" description="Basic residues" evidence="3">
    <location>
        <begin position="1046"/>
        <end position="1060"/>
    </location>
</feature>
<organism evidence="5 6">
    <name type="scientific">Aristolochia fimbriata</name>
    <name type="common">White veined hardy Dutchman's pipe vine</name>
    <dbReference type="NCBI Taxonomy" id="158543"/>
    <lineage>
        <taxon>Eukaryota</taxon>
        <taxon>Viridiplantae</taxon>
        <taxon>Streptophyta</taxon>
        <taxon>Embryophyta</taxon>
        <taxon>Tracheophyta</taxon>
        <taxon>Spermatophyta</taxon>
        <taxon>Magnoliopsida</taxon>
        <taxon>Magnoliidae</taxon>
        <taxon>Piperales</taxon>
        <taxon>Aristolochiaceae</taxon>
        <taxon>Aristolochia</taxon>
    </lineage>
</organism>
<protein>
    <recommendedName>
        <fullName evidence="4">DYW domain-containing protein</fullName>
    </recommendedName>
</protein>
<dbReference type="Pfam" id="PF01535">
    <property type="entry name" value="PPR"/>
    <property type="match status" value="8"/>
</dbReference>
<evidence type="ECO:0000256" key="2">
    <source>
        <dbReference type="PROSITE-ProRule" id="PRU00708"/>
    </source>
</evidence>
<dbReference type="InterPro" id="IPR032867">
    <property type="entry name" value="DYW_dom"/>
</dbReference>
<feature type="repeat" description="PPR" evidence="2">
    <location>
        <begin position="110"/>
        <end position="144"/>
    </location>
</feature>
<evidence type="ECO:0000256" key="3">
    <source>
        <dbReference type="SAM" id="MobiDB-lite"/>
    </source>
</evidence>
<dbReference type="PROSITE" id="PS51375">
    <property type="entry name" value="PPR"/>
    <property type="match status" value="6"/>
</dbReference>
<feature type="repeat" description="PPR" evidence="2">
    <location>
        <begin position="296"/>
        <end position="330"/>
    </location>
</feature>
<keyword evidence="6" id="KW-1185">Reference proteome</keyword>
<dbReference type="PANTHER" id="PTHR47926:SF373">
    <property type="entry name" value="TETRATRICOPEPTIDE-LIKE HELICAL DOMAIN SUPERFAMILY, DYW DOMAIN-CONTAINING PROTEIN"/>
    <property type="match status" value="1"/>
</dbReference>
<dbReference type="Pfam" id="PF13041">
    <property type="entry name" value="PPR_2"/>
    <property type="match status" value="1"/>
</dbReference>
<feature type="region of interest" description="Disordered" evidence="3">
    <location>
        <begin position="1038"/>
        <end position="1154"/>
    </location>
</feature>
<feature type="repeat" description="PPR" evidence="2">
    <location>
        <begin position="172"/>
        <end position="206"/>
    </location>
</feature>
<reference evidence="5 6" key="1">
    <citation type="submission" date="2021-07" db="EMBL/GenBank/DDBJ databases">
        <title>The Aristolochia fimbriata genome: insights into angiosperm evolution, floral development and chemical biosynthesis.</title>
        <authorList>
            <person name="Jiao Y."/>
        </authorList>
    </citation>
    <scope>NUCLEOTIDE SEQUENCE [LARGE SCALE GENOMIC DNA]</scope>
    <source>
        <strain evidence="5">IBCAS-2021</strain>
        <tissue evidence="5">Leaf</tissue>
    </source>
</reference>
<dbReference type="Gene3D" id="1.25.40.10">
    <property type="entry name" value="Tetratricopeptide repeat domain"/>
    <property type="match status" value="5"/>
</dbReference>
<dbReference type="FunFam" id="1.25.40.10:FF:000366">
    <property type="entry name" value="Pentatricopeptide (PPR) repeat-containing protein"/>
    <property type="match status" value="1"/>
</dbReference>
<name>A0AAV7FI01_ARIFI</name>
<dbReference type="Pfam" id="PF14432">
    <property type="entry name" value="DYW_deaminase"/>
    <property type="match status" value="1"/>
</dbReference>
<sequence>MRFSSVCCQYYLNDANAILSANSRIAHHARVGEIRTARRIFDELPHKSVVSWNSIISGYFQNGRPDEALRLFDRMPERNMASWNGVVSGYVKNGMMKEATRVFDVMPKRNVVSWTAMIRGHVQEGKISEAETLFRQMPERNVVSWTVMLGGLIQDGRIDDARQLFDQMPEKDVVARTSMIGGYCQDGRVADARKIFDEMPRRNVITWTTMISGYAHNLMVDVAHKLFVVMPEKNEVSWTAMLTGYINCSRLEEAMKLFEVMPDKSLTACNVMLLGLGKNGMISEARRIFESMGEKDDGTWSAMVKGYERSGFELEALDAFRCMQRVGVKANYPALISVLTVCSTLAFLDHGREIHAEIVKLGFNTDVFVTSALITMYIKCGNLVRAETLFRAFASKDVVMWNSMITGYAQHGLGENALRIFSEMRALGLVPDDITFVGVLSACSYTGKVKEGKEFFKMMVSDYRIEPRAPHYACMVDLLGRAGHINEAMNMINNMPIEADAVVWGSFLGACRTHLNMDFAEIAAKELMKLEPRNAGPYVLLSHIYASKGRWKDVEDLRHVMKLRKVRKSPGCSWIDVEKKIHMFTGGEAVDHPEQKAITGMLEKLSSMLRDRGYCPDGRFVLHDVDEEQKEHNLSYHSEKLALAYGLLKVPEGLPIRIMKNLRVCGDCHSAFKLIAEITGRLIILRDANRSGPILLVLEKVQIASWPIQGRLFSFHTIKRQSRDILLLLSMDLYEIPLYTNQTIGTKVLRRVKVSPPAGSVPAQSAADARARTLSLSLRLFYPLAGSLTRLPESDDPVIVYDDGDGVWLTLSQSDGDFTQFVADGPKYVARFHHLVPGLVTPPEIEREDEKKPLLSLQITVFPCSGICVGITLNHVVADGSSTFHFVKSWASIFAGGGGGGDVSIVKPIPLFDRALIGDVEELKRNFLTELKRCKSPATSPEKPRCPSDRLVLASFPLSGAQIQKLRESVLDGAGDCNLRAIQIHGRLRVRLVLPPPITGYSRSRHRRRERRPPMFHLGRGLPTAPQSPRAVLLLRQLRPPGLRPLPRRRTPATHRTRRRVGGDPERRPGARRGGPPRRRELDPEMYRLRLPEARHADRRGFPETPNIRDRLRVGSAPQGGDRLDRVEWGHVAAGEERGRRRTGDRTRGTRIGD</sequence>
<feature type="repeat" description="PPR" evidence="2">
    <location>
        <begin position="48"/>
        <end position="82"/>
    </location>
</feature>
<dbReference type="PANTHER" id="PTHR47926">
    <property type="entry name" value="PENTATRICOPEPTIDE REPEAT-CONTAINING PROTEIN"/>
    <property type="match status" value="1"/>
</dbReference>
<dbReference type="InterPro" id="IPR023213">
    <property type="entry name" value="CAT-like_dom_sf"/>
</dbReference>
<dbReference type="GO" id="GO:0009451">
    <property type="term" value="P:RNA modification"/>
    <property type="evidence" value="ECO:0007669"/>
    <property type="project" value="InterPro"/>
</dbReference>
<evidence type="ECO:0000313" key="6">
    <source>
        <dbReference type="Proteomes" id="UP000825729"/>
    </source>
</evidence>
<dbReference type="Gene3D" id="3.30.559.10">
    <property type="entry name" value="Chloramphenicol acetyltransferase-like domain"/>
    <property type="match status" value="1"/>
</dbReference>
<gene>
    <name evidence="5" type="ORF">H6P81_004381</name>
</gene>
<dbReference type="InterPro" id="IPR046848">
    <property type="entry name" value="E_motif"/>
</dbReference>
<dbReference type="InterPro" id="IPR011990">
    <property type="entry name" value="TPR-like_helical_dom_sf"/>
</dbReference>
<dbReference type="Proteomes" id="UP000825729">
    <property type="component" value="Unassembled WGS sequence"/>
</dbReference>
<accession>A0AAV7FI01</accession>
<feature type="repeat" description="PPR" evidence="2">
    <location>
        <begin position="234"/>
        <end position="268"/>
    </location>
</feature>